<keyword evidence="2 5" id="KW-0812">Transmembrane</keyword>
<comment type="caution">
    <text evidence="7">The sequence shown here is derived from an EMBL/GenBank/DDBJ whole genome shotgun (WGS) entry which is preliminary data.</text>
</comment>
<keyword evidence="3 5" id="KW-1133">Transmembrane helix</keyword>
<dbReference type="Pfam" id="PF01957">
    <property type="entry name" value="NfeD"/>
    <property type="match status" value="1"/>
</dbReference>
<organism evidence="7 8">
    <name type="scientific">Litoribacter ruber</name>
    <dbReference type="NCBI Taxonomy" id="702568"/>
    <lineage>
        <taxon>Bacteria</taxon>
        <taxon>Pseudomonadati</taxon>
        <taxon>Bacteroidota</taxon>
        <taxon>Cytophagia</taxon>
        <taxon>Cytophagales</taxon>
        <taxon>Cyclobacteriaceae</taxon>
        <taxon>Litoribacter</taxon>
    </lineage>
</organism>
<proteinExistence type="predicted"/>
<dbReference type="InterPro" id="IPR012340">
    <property type="entry name" value="NA-bd_OB-fold"/>
</dbReference>
<protein>
    <submittedName>
        <fullName evidence="7">NfeD family protein</fullName>
    </submittedName>
</protein>
<dbReference type="InterPro" id="IPR052165">
    <property type="entry name" value="Membrane_assoc_protease"/>
</dbReference>
<accession>A0AAP2CEB3</accession>
<keyword evidence="8" id="KW-1185">Reference proteome</keyword>
<dbReference type="InterPro" id="IPR002810">
    <property type="entry name" value="NfeD-like_C"/>
</dbReference>
<evidence type="ECO:0000256" key="4">
    <source>
        <dbReference type="ARBA" id="ARBA00023136"/>
    </source>
</evidence>
<evidence type="ECO:0000259" key="6">
    <source>
        <dbReference type="Pfam" id="PF01957"/>
    </source>
</evidence>
<reference evidence="7 8" key="1">
    <citation type="submission" date="2021-05" db="EMBL/GenBank/DDBJ databases">
        <authorList>
            <person name="Zhang Z.D."/>
            <person name="Osman G."/>
        </authorList>
    </citation>
    <scope>NUCLEOTIDE SEQUENCE [LARGE SCALE GENOMIC DNA]</scope>
    <source>
        <strain evidence="7 8">KCTC 32217</strain>
    </source>
</reference>
<evidence type="ECO:0000256" key="2">
    <source>
        <dbReference type="ARBA" id="ARBA00022692"/>
    </source>
</evidence>
<dbReference type="Gene3D" id="2.40.50.140">
    <property type="entry name" value="Nucleic acid-binding proteins"/>
    <property type="match status" value="1"/>
</dbReference>
<name>A0AAP2CEB3_9BACT</name>
<dbReference type="PANTHER" id="PTHR33507:SF3">
    <property type="entry name" value="INNER MEMBRANE PROTEIN YBBJ"/>
    <property type="match status" value="1"/>
</dbReference>
<comment type="subcellular location">
    <subcellularLocation>
        <location evidence="1">Membrane</location>
        <topology evidence="1">Multi-pass membrane protein</topology>
    </subcellularLocation>
</comment>
<dbReference type="RefSeq" id="WP_213943599.1">
    <property type="nucleotide sequence ID" value="NZ_JAHBGI010000004.1"/>
</dbReference>
<dbReference type="EMBL" id="JAHCMY010000001">
    <property type="protein sequence ID" value="MBS9522708.1"/>
    <property type="molecule type" value="Genomic_DNA"/>
</dbReference>
<gene>
    <name evidence="7" type="ORF">KI659_01655</name>
</gene>
<evidence type="ECO:0000313" key="7">
    <source>
        <dbReference type="EMBL" id="MBS9522708.1"/>
    </source>
</evidence>
<dbReference type="GO" id="GO:0005886">
    <property type="term" value="C:plasma membrane"/>
    <property type="evidence" value="ECO:0007669"/>
    <property type="project" value="TreeGrafter"/>
</dbReference>
<evidence type="ECO:0000256" key="3">
    <source>
        <dbReference type="ARBA" id="ARBA00022989"/>
    </source>
</evidence>
<feature type="transmembrane region" description="Helical" evidence="5">
    <location>
        <begin position="54"/>
        <end position="73"/>
    </location>
</feature>
<evidence type="ECO:0000256" key="1">
    <source>
        <dbReference type="ARBA" id="ARBA00004141"/>
    </source>
</evidence>
<keyword evidence="4 5" id="KW-0472">Membrane</keyword>
<dbReference type="PANTHER" id="PTHR33507">
    <property type="entry name" value="INNER MEMBRANE PROTEIN YBBJ"/>
    <property type="match status" value="1"/>
</dbReference>
<dbReference type="Proteomes" id="UP001319104">
    <property type="component" value="Unassembled WGS sequence"/>
</dbReference>
<evidence type="ECO:0000313" key="8">
    <source>
        <dbReference type="Proteomes" id="UP001319104"/>
    </source>
</evidence>
<evidence type="ECO:0000256" key="5">
    <source>
        <dbReference type="SAM" id="Phobius"/>
    </source>
</evidence>
<dbReference type="AlphaFoldDB" id="A0AAP2CEB3"/>
<feature type="domain" description="NfeD-like C-terminal" evidence="6">
    <location>
        <begin position="101"/>
        <end position="152"/>
    </location>
</feature>
<feature type="transmembrane region" description="Helical" evidence="5">
    <location>
        <begin position="29"/>
        <end position="47"/>
    </location>
</feature>
<sequence length="153" mass="16489">MTWLILVTLLSVGLILVLTEIIFVPGTTVVGVLGVVFTAAGVIYSFATLGPESGYWVLGVALLANLIVLVLGLRSGVWKKFALTSSITSRSFDDRLLGLEVGQVGKTISDIKPYGKAEFGDKIYEVKSETGFITPNTKVVITKLESNRIIIKQ</sequence>